<dbReference type="EMBL" id="VDLU01000001">
    <property type="protein sequence ID" value="TNJ30675.1"/>
    <property type="molecule type" value="Genomic_DNA"/>
</dbReference>
<evidence type="ECO:0000259" key="5">
    <source>
        <dbReference type="Pfam" id="PF00122"/>
    </source>
</evidence>
<dbReference type="InterPro" id="IPR023214">
    <property type="entry name" value="HAD_sf"/>
</dbReference>
<dbReference type="InterPro" id="IPR023299">
    <property type="entry name" value="ATPase_P-typ_cyto_dom_N"/>
</dbReference>
<dbReference type="GO" id="GO:0043682">
    <property type="term" value="F:P-type divalent copper transporter activity"/>
    <property type="evidence" value="ECO:0007669"/>
    <property type="project" value="TreeGrafter"/>
</dbReference>
<keyword evidence="7" id="KW-1185">Reference proteome</keyword>
<sequence length="1581" mass="174619">MDTINTNPALYLVDGRKVRLPPDSRFRDVSDDFPTPSTSLQEKLARKICQKLTLPSDLVAIDKEPAAAQMVYIQGMCTEDDYAKVVAVLNSNIQLKTNYGNFTILYACVSYPAKFAYIVAKIPRTYHCPQRLVTDLAAVVVSKYTQVTLEGSTRYICGLTGLVTDSHFNDINVVSQGENDILSIVHCGMYYQYLASRNVKEAEVLVDQPATQSLRVYEQHDQIPIELLSYAAYRLVDGDLSRIVHFNSSPISIWYVTNATLNEPLGKFYSNLFNWSCCAGGFIEYDNNIISEFRLRAEYGAKTRTKNEVDKGSRRNSKHQLPGRKMSEEHDILKKSASYTSVHSTPNTVNSVRLLKEGRKALHVVVFIYANTLDSDSNARKALYNLLVKTNRLTLDKHGTSFLSSTPALPVELKNMHLQVGGLTDNAAVRALEMTMLAQGCCDIQIDITLGVVSFLATPAILPVLKTRIQNLGFTCTDVDNATVLEDVKSVTGNNRYFVRWIVQFSINLAFLLLTLLFSFGNTIFPSSSTVNRRLGNSYITIGDIISFIFCTLCIFTNSGYTYLKAGCHALVQRQVVVELIAAIVFLVGYAISLSCLVTAIIVEQQVRLPPICDSLVILVTLLSLCKFIDVKARQASCRPYISLAQSIPLETTIITNLVMEELVQSYSDNFDNLVDNILESESSSSSALGPLGTSYDTLTRPSDTSFTSKSGEQPHMSTSISFGKSTSDAMDPLLRLLKNKYRIDEIIDHLFKNYNEDFKQHQLSNVPTRTLLPGCVVRVQAGYRCPCDGIVVYGTSEVDEGYIAGRRLIKTVKTVGDNLYAGSRVMHDDIYVCAAMLNEDTIIGRIFATLQRSQKSHEATPRLQSLAYKTLAIIGPAILGFGVLVFCIWAGIVFTNVIGDDKMAEVLHLQTTDAQGASLQRNRAFERIYLCFYIFLSILVVACSTALVIAFPIISLAGSSKSTKLGLLLRGCGRVSEKLGSITHVIFSKIGTLTLGLPDIEGLLIPFNVDAMFGFLEATNHLVKTTDGNYTIKKPIKVRETPNMCSSGSSQSGGVQIQPIVASVETVMEAREDDEMKVDSLSLFEAPEVERRMSSKTIDALNAICAYKDLGSVDLVTSHDTTYLPAQVDYPDEEHRIDLKKSMSSSHTEEGNDVTDVSSCVLTLSKTLTDASLMSANVIRSKSNPSDLASGYSPVSTKTNEKQFFQEFSKEDILENLHTNPQFSKLRDKFLYSVAIKCLKYHATFAHYTGNPTIYSILSSIVSFAKGRPQQHMVRNLARLSEFELPEAHDFATRADGSGITAMIDGEEVLYGDLSFANSDRTQPLQFARIDPRSFKCEFVLNKTHDEILDLFHGKDTVALYIRDELISVLSLADTLQVDAKETIAALKQQGYGVYMITADVRTSAWTVSDRVGIPRANVFADATIDLKPDAIRYLKQHGTWPTAAQLDQRPIISEKSHYGTIFICDGMNDLSCLPACDISVAVGSAEQLLKDSTDAVLLSKRLKDIQLLLRFAGTVRKFMRAVFYISIVSTVILLIFCSGVLVSVNVIIGPTISACVSGLITLLVISVGLCLNLYREAKP</sequence>
<dbReference type="GO" id="GO:0016020">
    <property type="term" value="C:membrane"/>
    <property type="evidence" value="ECO:0007669"/>
    <property type="project" value="TreeGrafter"/>
</dbReference>
<feature type="domain" description="P-type ATPase A" evidence="5">
    <location>
        <begin position="760"/>
        <end position="851"/>
    </location>
</feature>
<dbReference type="GO" id="GO:0000166">
    <property type="term" value="F:nucleotide binding"/>
    <property type="evidence" value="ECO:0007669"/>
    <property type="project" value="InterPro"/>
</dbReference>
<comment type="caution">
    <text evidence="6">The sequence shown here is derived from an EMBL/GenBank/DDBJ whole genome shotgun (WGS) entry which is preliminary data.</text>
</comment>
<dbReference type="Pfam" id="PF00122">
    <property type="entry name" value="E1-E2_ATPase"/>
    <property type="match status" value="1"/>
</dbReference>
<dbReference type="Proteomes" id="UP000315496">
    <property type="component" value="Chromosome 1"/>
</dbReference>
<gene>
    <name evidence="6" type="ORF">GMRT_10737</name>
</gene>
<dbReference type="SUPFAM" id="SSF56784">
    <property type="entry name" value="HAD-like"/>
    <property type="match status" value="1"/>
</dbReference>
<dbReference type="InterPro" id="IPR008250">
    <property type="entry name" value="ATPase_P-typ_transduc_dom_A_sf"/>
</dbReference>
<proteinExistence type="predicted"/>
<reference evidence="6 7" key="1">
    <citation type="submission" date="2019-05" db="EMBL/GenBank/DDBJ databases">
        <title>The compact genome of Giardia muris reveals important steps in the evolution of intestinal protozoan parasites.</title>
        <authorList>
            <person name="Xu F."/>
            <person name="Jimenez-Gonzalez A."/>
            <person name="Einarsson E."/>
            <person name="Astvaldsson A."/>
            <person name="Peirasmaki D."/>
            <person name="Eckmann L."/>
            <person name="Andersson J.O."/>
            <person name="Svard S.G."/>
            <person name="Jerlstrom-Hultqvist J."/>
        </authorList>
    </citation>
    <scope>NUCLEOTIDE SEQUENCE [LARGE SCALE GENOMIC DNA]</scope>
    <source>
        <strain evidence="6 7">Roberts-Thomson</strain>
    </source>
</reference>
<evidence type="ECO:0000256" key="2">
    <source>
        <dbReference type="ARBA" id="ARBA00022967"/>
    </source>
</evidence>
<keyword evidence="4" id="KW-0812">Transmembrane</keyword>
<feature type="transmembrane region" description="Helical" evidence="4">
    <location>
        <begin position="576"/>
        <end position="603"/>
    </location>
</feature>
<accession>A0A4Z1T129</accession>
<name>A0A4Z1T129_GIAMU</name>
<keyword evidence="1" id="KW-0479">Metal-binding</keyword>
<dbReference type="PANTHER" id="PTHR43520:SF8">
    <property type="entry name" value="P-TYPE CU(+) TRANSPORTER"/>
    <property type="match status" value="1"/>
</dbReference>
<feature type="transmembrane region" description="Helical" evidence="4">
    <location>
        <begin position="928"/>
        <end position="955"/>
    </location>
</feature>
<feature type="region of interest" description="Disordered" evidence="3">
    <location>
        <begin position="684"/>
        <end position="723"/>
    </location>
</feature>
<feature type="transmembrane region" description="Helical" evidence="4">
    <location>
        <begin position="872"/>
        <end position="895"/>
    </location>
</feature>
<dbReference type="VEuPathDB" id="GiardiaDB:GMRT_10737"/>
<keyword evidence="4" id="KW-0472">Membrane</keyword>
<dbReference type="Gene3D" id="2.70.150.10">
    <property type="entry name" value="Calcium-transporting ATPase, cytoplasmic transduction domain A"/>
    <property type="match status" value="1"/>
</dbReference>
<organism evidence="6 7">
    <name type="scientific">Giardia muris</name>
    <dbReference type="NCBI Taxonomy" id="5742"/>
    <lineage>
        <taxon>Eukaryota</taxon>
        <taxon>Metamonada</taxon>
        <taxon>Diplomonadida</taxon>
        <taxon>Hexamitidae</taxon>
        <taxon>Giardiinae</taxon>
        <taxon>Giardia</taxon>
    </lineage>
</organism>
<dbReference type="OrthoDB" id="432719at2759"/>
<evidence type="ECO:0000256" key="1">
    <source>
        <dbReference type="ARBA" id="ARBA00022723"/>
    </source>
</evidence>
<dbReference type="PANTHER" id="PTHR43520">
    <property type="entry name" value="ATP7, ISOFORM B"/>
    <property type="match status" value="1"/>
</dbReference>
<feature type="transmembrane region" description="Helical" evidence="4">
    <location>
        <begin position="505"/>
        <end position="525"/>
    </location>
</feature>
<dbReference type="Gene3D" id="3.40.50.1000">
    <property type="entry name" value="HAD superfamily/HAD-like"/>
    <property type="match status" value="1"/>
</dbReference>
<evidence type="ECO:0000313" key="7">
    <source>
        <dbReference type="Proteomes" id="UP000315496"/>
    </source>
</evidence>
<keyword evidence="2" id="KW-1278">Translocase</keyword>
<dbReference type="GO" id="GO:0055070">
    <property type="term" value="P:copper ion homeostasis"/>
    <property type="evidence" value="ECO:0007669"/>
    <property type="project" value="TreeGrafter"/>
</dbReference>
<feature type="transmembrane region" description="Helical" evidence="4">
    <location>
        <begin position="1549"/>
        <end position="1576"/>
    </location>
</feature>
<feature type="transmembrane region" description="Helical" evidence="4">
    <location>
        <begin position="545"/>
        <end position="564"/>
    </location>
</feature>
<dbReference type="InterPro" id="IPR036412">
    <property type="entry name" value="HAD-like_sf"/>
</dbReference>
<evidence type="ECO:0000256" key="4">
    <source>
        <dbReference type="SAM" id="Phobius"/>
    </source>
</evidence>
<dbReference type="Gene3D" id="3.40.1110.10">
    <property type="entry name" value="Calcium-transporting ATPase, cytoplasmic domain N"/>
    <property type="match status" value="1"/>
</dbReference>
<feature type="transmembrane region" description="Helical" evidence="4">
    <location>
        <begin position="1523"/>
        <end position="1543"/>
    </location>
</feature>
<feature type="compositionally biased region" description="Polar residues" evidence="3">
    <location>
        <begin position="695"/>
        <end position="723"/>
    </location>
</feature>
<feature type="transmembrane region" description="Helical" evidence="4">
    <location>
        <begin position="444"/>
        <end position="465"/>
    </location>
</feature>
<dbReference type="GO" id="GO:0005507">
    <property type="term" value="F:copper ion binding"/>
    <property type="evidence" value="ECO:0007669"/>
    <property type="project" value="TreeGrafter"/>
</dbReference>
<protein>
    <submittedName>
        <fullName evidence="6">Copper-transporting P-type ATPase</fullName>
    </submittedName>
</protein>
<feature type="region of interest" description="Disordered" evidence="3">
    <location>
        <begin position="305"/>
        <end position="327"/>
    </location>
</feature>
<dbReference type="SUPFAM" id="SSF81653">
    <property type="entry name" value="Calcium ATPase, transduction domain A"/>
    <property type="match status" value="1"/>
</dbReference>
<evidence type="ECO:0000256" key="3">
    <source>
        <dbReference type="SAM" id="MobiDB-lite"/>
    </source>
</evidence>
<evidence type="ECO:0000313" key="6">
    <source>
        <dbReference type="EMBL" id="TNJ30675.1"/>
    </source>
</evidence>
<dbReference type="InterPro" id="IPR059000">
    <property type="entry name" value="ATPase_P-type_domA"/>
</dbReference>
<keyword evidence="4" id="KW-1133">Transmembrane helix</keyword>